<dbReference type="EMBL" id="JNCA01000019">
    <property type="protein sequence ID" value="KDN54758.1"/>
    <property type="molecule type" value="Genomic_DNA"/>
</dbReference>
<protein>
    <submittedName>
        <fullName evidence="4">Organic solvent tolerance protein OstA</fullName>
    </submittedName>
</protein>
<name>A0A066WQB3_9FLAO</name>
<dbReference type="Pfam" id="PF19838">
    <property type="entry name" value="LptD_2"/>
    <property type="match status" value="1"/>
</dbReference>
<comment type="caution">
    <text evidence="4">The sequence shown here is derived from an EMBL/GenBank/DDBJ whole genome shotgun (WGS) entry which is preliminary data.</text>
</comment>
<feature type="compositionally biased region" description="Basic and acidic residues" evidence="1">
    <location>
        <begin position="753"/>
        <end position="774"/>
    </location>
</feature>
<feature type="region of interest" description="Disordered" evidence="1">
    <location>
        <begin position="753"/>
        <end position="778"/>
    </location>
</feature>
<organism evidence="4 5">
    <name type="scientific">Flavobacterium seoulense</name>
    <dbReference type="NCBI Taxonomy" id="1492738"/>
    <lineage>
        <taxon>Bacteria</taxon>
        <taxon>Pseudomonadati</taxon>
        <taxon>Bacteroidota</taxon>
        <taxon>Flavobacteriia</taxon>
        <taxon>Flavobacteriales</taxon>
        <taxon>Flavobacteriaceae</taxon>
        <taxon>Flavobacterium</taxon>
    </lineage>
</organism>
<dbReference type="InterPro" id="IPR045659">
    <property type="entry name" value="LptD_2"/>
</dbReference>
<evidence type="ECO:0000256" key="1">
    <source>
        <dbReference type="SAM" id="MobiDB-lite"/>
    </source>
</evidence>
<dbReference type="RefSeq" id="WP_035660263.1">
    <property type="nucleotide sequence ID" value="NZ_JNCA01000019.1"/>
</dbReference>
<keyword evidence="5" id="KW-1185">Reference proteome</keyword>
<feature type="transmembrane region" description="Helical" evidence="2">
    <location>
        <begin position="21"/>
        <end position="40"/>
    </location>
</feature>
<dbReference type="STRING" id="1492738.FEM21_21400"/>
<dbReference type="Proteomes" id="UP000027064">
    <property type="component" value="Unassembled WGS sequence"/>
</dbReference>
<keyword evidence="2" id="KW-0812">Transmembrane</keyword>
<dbReference type="GO" id="GO:0009279">
    <property type="term" value="C:cell outer membrane"/>
    <property type="evidence" value="ECO:0007669"/>
    <property type="project" value="TreeGrafter"/>
</dbReference>
<evidence type="ECO:0000256" key="2">
    <source>
        <dbReference type="SAM" id="Phobius"/>
    </source>
</evidence>
<gene>
    <name evidence="4" type="ORF">FEM21_21400</name>
</gene>
<sequence>MTLQKTSHNFTKIAFIPLQTNLFHIVLFSFLLTFGASNIYSQDIVKKTKPIPVTQPKKAIPAVKEIKTPVIDTIKKEKDSVKTDSIKPKKAFLEGKVKYKADQYAKIDQKKKLITLYDNAELYYQDIELKSGKIIMDYEKSEVYAGRIKDSTGKYTQYPNFKQGSNVIEPDSIRFNFKTKKALIWNSRTDQGEFNVKAAITKKENDSVYFLKGARFTTSTNKENPEYYFQTSKVKFIPGKKVITGLTHLVIADVPTPIALPFAFFPMNKETSVSGLILPSYNDSNTRGFSLQNGGYYFALSDHYDLTVLADYYTNGSYGMRFESSYATRYKFRGNVNVRFENLINSERGYPDYSKQNIYNIQWSHSRDSKANPSSSFSASVNLGSSKYFQQSINQSNIGSSLNNTLSSSISYSKTFNTLPQARLSLSATHTQNTQTESISMTLPTLQFSVDRIYPFVGENGVKKGFFKNINLQYNLNGRNTINTTDSLFFKPQMFKDAQVGFQHSIPLSTNFKLFKYFSASTSVNYEEIWYLKTIRRSFDNNQNAVVDKTVNGFDAFRTYNFSASLGTTIYGTFNFGDNKKIQAIRHVMRPSISYAYTPSFEKYYDTYSSDGSGTMDTNKQYTRFEGGIFGVPGLTNSNTMGISISNTFEAKVRDKDSTKTEPKKVMLLNNLNFSTSYNLDADGVTALAWSPVRVSTGAQFFENKLNANFAATLDPYAIDNSGRRINKYNIENGGSLFRMTSSNITLNYSLSSKDKDDKKKDKQTTRNGGREDDLFGTATDINDNRQSLFDGSEEEGEDTISEFFNSKLPWDMTFAYSFTYGNNNRENKITGNSIMISANADLTPKWKVGVSTGYDFVQKGVTYTQMRFERDLSSWRMSLNWMPFGANANWNFFIGIKSGILSDIKWEKRNFPNR</sequence>
<keyword evidence="2" id="KW-0472">Membrane</keyword>
<evidence type="ECO:0000313" key="4">
    <source>
        <dbReference type="EMBL" id="KDN54758.1"/>
    </source>
</evidence>
<dbReference type="AlphaFoldDB" id="A0A066WQB3"/>
<dbReference type="InterPro" id="IPR050218">
    <property type="entry name" value="LptD"/>
</dbReference>
<evidence type="ECO:0000313" key="5">
    <source>
        <dbReference type="Proteomes" id="UP000027064"/>
    </source>
</evidence>
<accession>A0A066WQB3</accession>
<dbReference type="PATRIC" id="fig|1492738.3.peg.2129"/>
<dbReference type="PANTHER" id="PTHR30189:SF1">
    <property type="entry name" value="LPS-ASSEMBLY PROTEIN LPTD"/>
    <property type="match status" value="1"/>
</dbReference>
<dbReference type="OrthoDB" id="9802320at2"/>
<keyword evidence="2" id="KW-1133">Transmembrane helix</keyword>
<evidence type="ECO:0000259" key="3">
    <source>
        <dbReference type="Pfam" id="PF19838"/>
    </source>
</evidence>
<proteinExistence type="predicted"/>
<dbReference type="eggNOG" id="COG1452">
    <property type="taxonomic scope" value="Bacteria"/>
</dbReference>
<dbReference type="GO" id="GO:1990351">
    <property type="term" value="C:transporter complex"/>
    <property type="evidence" value="ECO:0007669"/>
    <property type="project" value="TreeGrafter"/>
</dbReference>
<dbReference type="PANTHER" id="PTHR30189">
    <property type="entry name" value="LPS-ASSEMBLY PROTEIN"/>
    <property type="match status" value="1"/>
</dbReference>
<reference evidence="4 5" key="1">
    <citation type="submission" date="2014-05" db="EMBL/GenBank/DDBJ databases">
        <title>Genome Sequence of Flavobacterium sp. EM1321.</title>
        <authorList>
            <person name="Shin S.-K."/>
            <person name="Yi H."/>
        </authorList>
    </citation>
    <scope>NUCLEOTIDE SEQUENCE [LARGE SCALE GENOMIC DNA]</scope>
    <source>
        <strain evidence="4 5">EM1321</strain>
    </source>
</reference>
<feature type="domain" description="LPS-assembly protein LptD central" evidence="3">
    <location>
        <begin position="242"/>
        <end position="717"/>
    </location>
</feature>